<keyword evidence="2" id="KW-1185">Reference proteome</keyword>
<gene>
    <name evidence="1" type="ORF">P5673_008666</name>
</gene>
<evidence type="ECO:0000313" key="2">
    <source>
        <dbReference type="Proteomes" id="UP001249851"/>
    </source>
</evidence>
<sequence>MHPLICAVVARVLYSGMDLDLYRLLPNDPPYATAAMYHGLLGPHSSSNVIQLD</sequence>
<evidence type="ECO:0000313" key="1">
    <source>
        <dbReference type="EMBL" id="KAK2566906.1"/>
    </source>
</evidence>
<reference evidence="1" key="2">
    <citation type="journal article" date="2023" name="Science">
        <title>Genomic signatures of disease resistance in endangered staghorn corals.</title>
        <authorList>
            <person name="Vollmer S.V."/>
            <person name="Selwyn J.D."/>
            <person name="Despard B.A."/>
            <person name="Roesel C.L."/>
        </authorList>
    </citation>
    <scope>NUCLEOTIDE SEQUENCE</scope>
    <source>
        <strain evidence="1">K2</strain>
    </source>
</reference>
<dbReference type="Proteomes" id="UP001249851">
    <property type="component" value="Unassembled WGS sequence"/>
</dbReference>
<reference evidence="1" key="1">
    <citation type="journal article" date="2023" name="G3 (Bethesda)">
        <title>Whole genome assembly and annotation of the endangered Caribbean coral Acropora cervicornis.</title>
        <authorList>
            <person name="Selwyn J.D."/>
            <person name="Vollmer S.V."/>
        </authorList>
    </citation>
    <scope>NUCLEOTIDE SEQUENCE</scope>
    <source>
        <strain evidence="1">K2</strain>
    </source>
</reference>
<dbReference type="EMBL" id="JARQWQ010000015">
    <property type="protein sequence ID" value="KAK2566906.1"/>
    <property type="molecule type" value="Genomic_DNA"/>
</dbReference>
<accession>A0AAD9QT53</accession>
<protein>
    <submittedName>
        <fullName evidence="1">Uncharacterized protein</fullName>
    </submittedName>
</protein>
<proteinExistence type="predicted"/>
<organism evidence="1 2">
    <name type="scientific">Acropora cervicornis</name>
    <name type="common">Staghorn coral</name>
    <dbReference type="NCBI Taxonomy" id="6130"/>
    <lineage>
        <taxon>Eukaryota</taxon>
        <taxon>Metazoa</taxon>
        <taxon>Cnidaria</taxon>
        <taxon>Anthozoa</taxon>
        <taxon>Hexacorallia</taxon>
        <taxon>Scleractinia</taxon>
        <taxon>Astrocoeniina</taxon>
        <taxon>Acroporidae</taxon>
        <taxon>Acropora</taxon>
    </lineage>
</organism>
<comment type="caution">
    <text evidence="1">The sequence shown here is derived from an EMBL/GenBank/DDBJ whole genome shotgun (WGS) entry which is preliminary data.</text>
</comment>
<dbReference type="AlphaFoldDB" id="A0AAD9QT53"/>
<name>A0AAD9QT53_ACRCE</name>